<evidence type="ECO:0000256" key="15">
    <source>
        <dbReference type="RuleBase" id="RU000461"/>
    </source>
</evidence>
<name>A0A8F8QQG8_ANOGL</name>
<keyword evidence="10 15" id="KW-0560">Oxidoreductase</keyword>
<feature type="binding site" description="axial binding residue" evidence="14">
    <location>
        <position position="464"/>
    </location>
    <ligand>
        <name>heme</name>
        <dbReference type="ChEBI" id="CHEBI:30413"/>
    </ligand>
    <ligandPart>
        <name>Fe</name>
        <dbReference type="ChEBI" id="CHEBI:18248"/>
    </ligandPart>
</feature>
<reference evidence="17" key="1">
    <citation type="submission" date="2021-03" db="EMBL/GenBank/DDBJ databases">
        <authorList>
            <person name="Li R."/>
            <person name="Gong F."/>
            <person name="Pan H."/>
            <person name="Liang H."/>
            <person name="Miao H."/>
            <person name="Zhao Y."/>
            <person name="Duan L."/>
            <person name="Yang H."/>
            <person name="Wang L."/>
            <person name="Chen S."/>
            <person name="Zhu H."/>
        </authorList>
    </citation>
    <scope>NUCLEOTIDE SEQUENCE</scope>
    <source>
        <strain evidence="17">AglaCYP349F13</strain>
    </source>
</reference>
<sequence length="518" mass="60337">MEETLSTGVKKQSFKAGTWKTPEILLATLVCILLIWYLHFLWSRRKLYHCSRRLPGPSVLTLLECFLRCIINPHSLFPFAMKLCDEHSGIFRVWFGPRLFLVTSEPKHYEILLAHCLSKDKWYNFGEQAVGHGLFNAPLKTWKKHRKTIMPTFNQKILDGFVEIFSEQSQILVEQMEKFAGKGEFDVFEELITKCTVDIICETAMGVKVSNQTTDDRPVSKWIDRVLENMFVRMFVFHYHFDAIFNLTARSKGDRAALKNFHDFSGSVIKEKKQLLDKARKQRKDSEDFVEERKRKVFLDYLLEITTDGNQFTEQELRDEVNTFVITGSDTTASTIAFVLIMLGLHKELQEKVYGEIIEVVGPKRTVEKDDLPKLCHMDRFIKETLRLFPVAGFIARATEEEVDLGDQVIPGGVSVVFMILSTHTNKRFWPDPFKFDPDRFLPEEVEKRHPCAYIPFSYGRRNCIGMKYAMMSMKTLLATVMRKFKFDTSYKSVKEIELKFNTVMRPKDGYKLSLEPR</sequence>
<evidence type="ECO:0000313" key="17">
    <source>
        <dbReference type="EMBL" id="QYA71990.1"/>
    </source>
</evidence>
<dbReference type="InterPro" id="IPR036396">
    <property type="entry name" value="Cyt_P450_sf"/>
</dbReference>
<dbReference type="GO" id="GO:0005506">
    <property type="term" value="F:iron ion binding"/>
    <property type="evidence" value="ECO:0007669"/>
    <property type="project" value="InterPro"/>
</dbReference>
<evidence type="ECO:0000256" key="12">
    <source>
        <dbReference type="ARBA" id="ARBA00023033"/>
    </source>
</evidence>
<evidence type="ECO:0000256" key="11">
    <source>
        <dbReference type="ARBA" id="ARBA00023004"/>
    </source>
</evidence>
<evidence type="ECO:0000256" key="5">
    <source>
        <dbReference type="ARBA" id="ARBA00010617"/>
    </source>
</evidence>
<evidence type="ECO:0000256" key="13">
    <source>
        <dbReference type="ARBA" id="ARBA00023136"/>
    </source>
</evidence>
<dbReference type="CDD" id="cd20628">
    <property type="entry name" value="CYP4"/>
    <property type="match status" value="1"/>
</dbReference>
<dbReference type="PANTHER" id="PTHR24291:SF189">
    <property type="entry name" value="CYTOCHROME P450 4C3-RELATED"/>
    <property type="match status" value="1"/>
</dbReference>
<evidence type="ECO:0000256" key="10">
    <source>
        <dbReference type="ARBA" id="ARBA00023002"/>
    </source>
</evidence>
<keyword evidence="13 16" id="KW-0472">Membrane</keyword>
<evidence type="ECO:0000256" key="1">
    <source>
        <dbReference type="ARBA" id="ARBA00001971"/>
    </source>
</evidence>
<keyword evidence="16" id="KW-0812">Transmembrane</keyword>
<evidence type="ECO:0000256" key="6">
    <source>
        <dbReference type="ARBA" id="ARBA00022617"/>
    </source>
</evidence>
<comment type="function">
    <text evidence="2">May be involved in the metabolism of insect hormones and in the breakdown of synthetic insecticides.</text>
</comment>
<dbReference type="SUPFAM" id="SSF48264">
    <property type="entry name" value="Cytochrome P450"/>
    <property type="match status" value="1"/>
</dbReference>
<proteinExistence type="evidence at transcript level"/>
<keyword evidence="7 14" id="KW-0479">Metal-binding</keyword>
<protein>
    <submittedName>
        <fullName evidence="17">Cytochrome P450</fullName>
    </submittedName>
</protein>
<dbReference type="AlphaFoldDB" id="A0A8F8QQG8"/>
<keyword evidence="9" id="KW-0492">Microsome</keyword>
<evidence type="ECO:0000256" key="9">
    <source>
        <dbReference type="ARBA" id="ARBA00022848"/>
    </source>
</evidence>
<dbReference type="Gene3D" id="1.10.630.10">
    <property type="entry name" value="Cytochrome P450"/>
    <property type="match status" value="1"/>
</dbReference>
<dbReference type="PRINTS" id="PR00463">
    <property type="entry name" value="EP450I"/>
</dbReference>
<keyword evidence="6 14" id="KW-0349">Heme</keyword>
<accession>A0A8F8QQG8</accession>
<keyword evidence="16" id="KW-1133">Transmembrane helix</keyword>
<dbReference type="InterPro" id="IPR001128">
    <property type="entry name" value="Cyt_P450"/>
</dbReference>
<feature type="transmembrane region" description="Helical" evidence="16">
    <location>
        <begin position="24"/>
        <end position="42"/>
    </location>
</feature>
<dbReference type="InterPro" id="IPR050196">
    <property type="entry name" value="Cytochrome_P450_Monoox"/>
</dbReference>
<comment type="cofactor">
    <cofactor evidence="1 14">
        <name>heme</name>
        <dbReference type="ChEBI" id="CHEBI:30413"/>
    </cofactor>
</comment>
<evidence type="ECO:0000256" key="16">
    <source>
        <dbReference type="SAM" id="Phobius"/>
    </source>
</evidence>
<evidence type="ECO:0000256" key="8">
    <source>
        <dbReference type="ARBA" id="ARBA00022824"/>
    </source>
</evidence>
<evidence type="ECO:0000256" key="14">
    <source>
        <dbReference type="PIRSR" id="PIRSR602401-1"/>
    </source>
</evidence>
<organism evidence="17">
    <name type="scientific">Anoplophora glabripennis</name>
    <name type="common">Asian longhorn beetle</name>
    <name type="synonym">Anoplophora nobilis</name>
    <dbReference type="NCBI Taxonomy" id="217634"/>
    <lineage>
        <taxon>Eukaryota</taxon>
        <taxon>Metazoa</taxon>
        <taxon>Ecdysozoa</taxon>
        <taxon>Arthropoda</taxon>
        <taxon>Hexapoda</taxon>
        <taxon>Insecta</taxon>
        <taxon>Pterygota</taxon>
        <taxon>Neoptera</taxon>
        <taxon>Endopterygota</taxon>
        <taxon>Coleoptera</taxon>
        <taxon>Polyphaga</taxon>
        <taxon>Cucujiformia</taxon>
        <taxon>Chrysomeloidea</taxon>
        <taxon>Cerambycidae</taxon>
        <taxon>Lamiinae</taxon>
        <taxon>Lamiini</taxon>
        <taxon>Anoplophora</taxon>
    </lineage>
</organism>
<comment type="subcellular location">
    <subcellularLocation>
        <location evidence="4">Endoplasmic reticulum membrane</location>
        <topology evidence="4">Peripheral membrane protein</topology>
    </subcellularLocation>
    <subcellularLocation>
        <location evidence="3">Microsome membrane</location>
        <topology evidence="3">Peripheral membrane protein</topology>
    </subcellularLocation>
</comment>
<evidence type="ECO:0000256" key="7">
    <source>
        <dbReference type="ARBA" id="ARBA00022723"/>
    </source>
</evidence>
<dbReference type="Pfam" id="PF00067">
    <property type="entry name" value="p450"/>
    <property type="match status" value="1"/>
</dbReference>
<dbReference type="InterPro" id="IPR017972">
    <property type="entry name" value="Cyt_P450_CS"/>
</dbReference>
<keyword evidence="11 14" id="KW-0408">Iron</keyword>
<keyword evidence="12 15" id="KW-0503">Monooxygenase</keyword>
<dbReference type="EMBL" id="MW809362">
    <property type="protein sequence ID" value="QYA71990.1"/>
    <property type="molecule type" value="mRNA"/>
</dbReference>
<evidence type="ECO:0000256" key="4">
    <source>
        <dbReference type="ARBA" id="ARBA00004406"/>
    </source>
</evidence>
<dbReference type="PRINTS" id="PR00385">
    <property type="entry name" value="P450"/>
</dbReference>
<dbReference type="PANTHER" id="PTHR24291">
    <property type="entry name" value="CYTOCHROME P450 FAMILY 4"/>
    <property type="match status" value="1"/>
</dbReference>
<evidence type="ECO:0000256" key="2">
    <source>
        <dbReference type="ARBA" id="ARBA00003690"/>
    </source>
</evidence>
<dbReference type="GO" id="GO:0004497">
    <property type="term" value="F:monooxygenase activity"/>
    <property type="evidence" value="ECO:0007669"/>
    <property type="project" value="UniProtKB-KW"/>
</dbReference>
<keyword evidence="8" id="KW-0256">Endoplasmic reticulum</keyword>
<dbReference type="InterPro" id="IPR002401">
    <property type="entry name" value="Cyt_P450_E_grp-I"/>
</dbReference>
<dbReference type="GO" id="GO:0016705">
    <property type="term" value="F:oxidoreductase activity, acting on paired donors, with incorporation or reduction of molecular oxygen"/>
    <property type="evidence" value="ECO:0007669"/>
    <property type="project" value="InterPro"/>
</dbReference>
<evidence type="ECO:0000256" key="3">
    <source>
        <dbReference type="ARBA" id="ARBA00004174"/>
    </source>
</evidence>
<dbReference type="GO" id="GO:0020037">
    <property type="term" value="F:heme binding"/>
    <property type="evidence" value="ECO:0007669"/>
    <property type="project" value="InterPro"/>
</dbReference>
<dbReference type="GO" id="GO:0005789">
    <property type="term" value="C:endoplasmic reticulum membrane"/>
    <property type="evidence" value="ECO:0007669"/>
    <property type="project" value="UniProtKB-SubCell"/>
</dbReference>
<dbReference type="PROSITE" id="PS00086">
    <property type="entry name" value="CYTOCHROME_P450"/>
    <property type="match status" value="1"/>
</dbReference>
<comment type="similarity">
    <text evidence="5 15">Belongs to the cytochrome P450 family.</text>
</comment>